<proteinExistence type="inferred from homology"/>
<reference evidence="16 17" key="1">
    <citation type="journal article" date="2013" name="BMC Genomics">
        <title>Genomics-driven discovery of the pneumocandin biosynthetic gene cluster in the fungus Glarea lozoyensis.</title>
        <authorList>
            <person name="Chen L."/>
            <person name="Yue Q."/>
            <person name="Zhang X."/>
            <person name="Xiang M."/>
            <person name="Wang C."/>
            <person name="Li S."/>
            <person name="Che Y."/>
            <person name="Ortiz-Lopez F.J."/>
            <person name="Bills G.F."/>
            <person name="Liu X."/>
            <person name="An Z."/>
        </authorList>
    </citation>
    <scope>NUCLEOTIDE SEQUENCE [LARGE SCALE GENOMIC DNA]</scope>
    <source>
        <strain evidence="17">ATCC 20868 / MF5171</strain>
    </source>
</reference>
<dbReference type="InterPro" id="IPR039637">
    <property type="entry name" value="CNOT7/CNOT8/Pop2"/>
</dbReference>
<feature type="compositionally biased region" description="Polar residues" evidence="15">
    <location>
        <begin position="412"/>
        <end position="443"/>
    </location>
</feature>
<evidence type="ECO:0000256" key="2">
    <source>
        <dbReference type="ARBA" id="ARBA00004123"/>
    </source>
</evidence>
<evidence type="ECO:0000256" key="10">
    <source>
        <dbReference type="ARBA" id="ARBA00022839"/>
    </source>
</evidence>
<dbReference type="GeneID" id="19470171"/>
<evidence type="ECO:0000256" key="11">
    <source>
        <dbReference type="ARBA" id="ARBA00022884"/>
    </source>
</evidence>
<protein>
    <recommendedName>
        <fullName evidence="5">poly(A)-specific ribonuclease</fullName>
        <ecNumber evidence="5">3.1.13.4</ecNumber>
    </recommendedName>
</protein>
<evidence type="ECO:0000256" key="7">
    <source>
        <dbReference type="ARBA" id="ARBA00022722"/>
    </source>
</evidence>
<feature type="region of interest" description="Disordered" evidence="15">
    <location>
        <begin position="1"/>
        <end position="37"/>
    </location>
</feature>
<evidence type="ECO:0000256" key="6">
    <source>
        <dbReference type="ARBA" id="ARBA00022490"/>
    </source>
</evidence>
<name>S3DCH8_GLAL2</name>
<keyword evidence="12" id="KW-0805">Transcription regulation</keyword>
<dbReference type="GO" id="GO:0005634">
    <property type="term" value="C:nucleus"/>
    <property type="evidence" value="ECO:0007669"/>
    <property type="project" value="UniProtKB-SubCell"/>
</dbReference>
<dbReference type="SUPFAM" id="SSF53098">
    <property type="entry name" value="Ribonuclease H-like"/>
    <property type="match status" value="1"/>
</dbReference>
<evidence type="ECO:0000256" key="8">
    <source>
        <dbReference type="ARBA" id="ARBA00022723"/>
    </source>
</evidence>
<dbReference type="Pfam" id="PF04857">
    <property type="entry name" value="CAF1"/>
    <property type="match status" value="2"/>
</dbReference>
<evidence type="ECO:0000256" key="4">
    <source>
        <dbReference type="ARBA" id="ARBA00008372"/>
    </source>
</evidence>
<dbReference type="OrthoDB" id="1164111at2759"/>
<dbReference type="OMA" id="QMRDRIF"/>
<dbReference type="GO" id="GO:0003723">
    <property type="term" value="F:RNA binding"/>
    <property type="evidence" value="ECO:0007669"/>
    <property type="project" value="UniProtKB-KW"/>
</dbReference>
<evidence type="ECO:0000313" key="17">
    <source>
        <dbReference type="Proteomes" id="UP000016922"/>
    </source>
</evidence>
<keyword evidence="9" id="KW-0378">Hydrolase</keyword>
<dbReference type="HOGENOM" id="CLU_027974_3_0_1"/>
<comment type="catalytic activity">
    <reaction evidence="1">
        <text>Exonucleolytic cleavage of poly(A) to 5'-AMP.</text>
        <dbReference type="EC" id="3.1.13.4"/>
    </reaction>
</comment>
<dbReference type="eggNOG" id="KOG0304">
    <property type="taxonomic scope" value="Eukaryota"/>
</dbReference>
<dbReference type="GO" id="GO:0030014">
    <property type="term" value="C:CCR4-NOT complex"/>
    <property type="evidence" value="ECO:0007669"/>
    <property type="project" value="InterPro"/>
</dbReference>
<evidence type="ECO:0000256" key="12">
    <source>
        <dbReference type="ARBA" id="ARBA00023015"/>
    </source>
</evidence>
<feature type="compositionally biased region" description="Gly residues" evidence="15">
    <location>
        <begin position="457"/>
        <end position="469"/>
    </location>
</feature>
<dbReference type="PANTHER" id="PTHR10797">
    <property type="entry name" value="CCR4-NOT TRANSCRIPTION COMPLEX SUBUNIT"/>
    <property type="match status" value="1"/>
</dbReference>
<dbReference type="EC" id="3.1.13.4" evidence="5"/>
<sequence>MPPQMQRFGGAPNNLPSHSHYSQYQGHAQLPPPSLGRDLGFMNANSMSNPFSVNGNALGVGNFGNASLGMPGSTGLASQAAQMSFAGASVHQQGLPAMGHPVPRPVNKGRIREVWKGNLEEEMGNLRNLVTRYNYIAMDTEFPGVVARPMGQFNGKSDYHYQCLRCNVDLLKIIQLGITLFNEDGEHPPAIINPEDLPASGRRGGTIGEIPHTWQFNFKFSLQDDMYAQASIEALQQAQVDFERLDKDGIDPFDFGALLVSSGLVCDEDVKWISFHGGYDFGYLTKLLLRLPLPDDETEFDIFMKKFFPSVYDIKHLMKYAIRQNTMGQMTPLDSMTTEVLAKFDQRSGLEQLAEAFKVKRQGHAHQAGSDSLLTGKCFFRMRDKIFKGEISDEHVGKVWGLGVPDYGAPPQLSTPQHYHQQLQENSTPQQNGANGTPSTPNTGPAHLAGTPVHNTNGGGIGPLTPGGGGGVFGAFQYNNK</sequence>
<dbReference type="STRING" id="1116229.S3DCH8"/>
<gene>
    <name evidence="16" type="ORF">GLAREA_11129</name>
</gene>
<keyword evidence="14" id="KW-0539">Nucleus</keyword>
<evidence type="ECO:0000256" key="1">
    <source>
        <dbReference type="ARBA" id="ARBA00001663"/>
    </source>
</evidence>
<dbReference type="InterPro" id="IPR006941">
    <property type="entry name" value="RNase_CAF1"/>
</dbReference>
<evidence type="ECO:0000256" key="15">
    <source>
        <dbReference type="SAM" id="MobiDB-lite"/>
    </source>
</evidence>
<dbReference type="EMBL" id="KE145354">
    <property type="protein sequence ID" value="EPE35430.1"/>
    <property type="molecule type" value="Genomic_DNA"/>
</dbReference>
<keyword evidence="17" id="KW-1185">Reference proteome</keyword>
<dbReference type="GO" id="GO:0046872">
    <property type="term" value="F:metal ion binding"/>
    <property type="evidence" value="ECO:0007669"/>
    <property type="project" value="UniProtKB-KW"/>
</dbReference>
<evidence type="ECO:0000313" key="16">
    <source>
        <dbReference type="EMBL" id="EPE35430.1"/>
    </source>
</evidence>
<evidence type="ECO:0000256" key="5">
    <source>
        <dbReference type="ARBA" id="ARBA00012161"/>
    </source>
</evidence>
<dbReference type="InterPro" id="IPR036397">
    <property type="entry name" value="RNaseH_sf"/>
</dbReference>
<evidence type="ECO:0000256" key="3">
    <source>
        <dbReference type="ARBA" id="ARBA00004496"/>
    </source>
</evidence>
<dbReference type="InterPro" id="IPR012337">
    <property type="entry name" value="RNaseH-like_sf"/>
</dbReference>
<comment type="subcellular location">
    <subcellularLocation>
        <location evidence="3">Cytoplasm</location>
    </subcellularLocation>
    <subcellularLocation>
        <location evidence="2">Nucleus</location>
    </subcellularLocation>
</comment>
<evidence type="ECO:0000256" key="13">
    <source>
        <dbReference type="ARBA" id="ARBA00023163"/>
    </source>
</evidence>
<dbReference type="GO" id="GO:0004535">
    <property type="term" value="F:poly(A)-specific ribonuclease activity"/>
    <property type="evidence" value="ECO:0007669"/>
    <property type="project" value="UniProtKB-EC"/>
</dbReference>
<feature type="compositionally biased region" description="Polar residues" evidence="15">
    <location>
        <begin position="14"/>
        <end position="26"/>
    </location>
</feature>
<dbReference type="RefSeq" id="XP_008077509.1">
    <property type="nucleotide sequence ID" value="XM_008079318.1"/>
</dbReference>
<accession>S3DCH8</accession>
<keyword evidence="11" id="KW-0694">RNA-binding</keyword>
<keyword evidence="8" id="KW-0479">Metal-binding</keyword>
<comment type="similarity">
    <text evidence="4">Belongs to the CAF1 family.</text>
</comment>
<organism evidence="16 17">
    <name type="scientific">Glarea lozoyensis (strain ATCC 20868 / MF5171)</name>
    <dbReference type="NCBI Taxonomy" id="1116229"/>
    <lineage>
        <taxon>Eukaryota</taxon>
        <taxon>Fungi</taxon>
        <taxon>Dikarya</taxon>
        <taxon>Ascomycota</taxon>
        <taxon>Pezizomycotina</taxon>
        <taxon>Leotiomycetes</taxon>
        <taxon>Helotiales</taxon>
        <taxon>Helotiaceae</taxon>
        <taxon>Glarea</taxon>
    </lineage>
</organism>
<keyword evidence="13" id="KW-0804">Transcription</keyword>
<keyword evidence="6" id="KW-0963">Cytoplasm</keyword>
<keyword evidence="7" id="KW-0540">Nuclease</keyword>
<dbReference type="Proteomes" id="UP000016922">
    <property type="component" value="Unassembled WGS sequence"/>
</dbReference>
<dbReference type="GO" id="GO:0005737">
    <property type="term" value="C:cytoplasm"/>
    <property type="evidence" value="ECO:0007669"/>
    <property type="project" value="UniProtKB-SubCell"/>
</dbReference>
<dbReference type="KEGG" id="glz:GLAREA_11129"/>
<feature type="region of interest" description="Disordered" evidence="15">
    <location>
        <begin position="410"/>
        <end position="469"/>
    </location>
</feature>
<keyword evidence="10" id="KW-0269">Exonuclease</keyword>
<evidence type="ECO:0000256" key="9">
    <source>
        <dbReference type="ARBA" id="ARBA00022801"/>
    </source>
</evidence>
<dbReference type="AlphaFoldDB" id="S3DCH8"/>
<evidence type="ECO:0000256" key="14">
    <source>
        <dbReference type="ARBA" id="ARBA00023242"/>
    </source>
</evidence>
<dbReference type="Gene3D" id="3.30.420.10">
    <property type="entry name" value="Ribonuclease H-like superfamily/Ribonuclease H"/>
    <property type="match status" value="1"/>
</dbReference>